<dbReference type="InterPro" id="IPR043168">
    <property type="entry name" value="DegV_C"/>
</dbReference>
<dbReference type="SUPFAM" id="SSF82549">
    <property type="entry name" value="DAK1/DegV-like"/>
    <property type="match status" value="1"/>
</dbReference>
<proteinExistence type="predicted"/>
<evidence type="ECO:0000313" key="2">
    <source>
        <dbReference type="EMBL" id="TCZ74290.1"/>
    </source>
</evidence>
<dbReference type="AlphaFoldDB" id="A0A4R4E694"/>
<comment type="caution">
    <text evidence="2">The sequence shown here is derived from an EMBL/GenBank/DDBJ whole genome shotgun (WGS) entry which is preliminary data.</text>
</comment>
<protein>
    <submittedName>
        <fullName evidence="2">DegV family protein</fullName>
    </submittedName>
</protein>
<keyword evidence="1" id="KW-0446">Lipid-binding</keyword>
<evidence type="ECO:0000256" key="1">
    <source>
        <dbReference type="ARBA" id="ARBA00023121"/>
    </source>
</evidence>
<organism evidence="2 3">
    <name type="scientific">Paenibacillus albiflavus</name>
    <dbReference type="NCBI Taxonomy" id="2545760"/>
    <lineage>
        <taxon>Bacteria</taxon>
        <taxon>Bacillati</taxon>
        <taxon>Bacillota</taxon>
        <taxon>Bacilli</taxon>
        <taxon>Bacillales</taxon>
        <taxon>Paenibacillaceae</taxon>
        <taxon>Paenibacillus</taxon>
    </lineage>
</organism>
<evidence type="ECO:0000313" key="3">
    <source>
        <dbReference type="Proteomes" id="UP000295418"/>
    </source>
</evidence>
<gene>
    <name evidence="2" type="ORF">E0485_20135</name>
</gene>
<dbReference type="NCBIfam" id="TIGR00762">
    <property type="entry name" value="DegV"/>
    <property type="match status" value="1"/>
</dbReference>
<dbReference type="InterPro" id="IPR003797">
    <property type="entry name" value="DegV"/>
</dbReference>
<dbReference type="Gene3D" id="3.40.50.10170">
    <property type="match status" value="1"/>
</dbReference>
<dbReference type="RefSeq" id="WP_132419861.1">
    <property type="nucleotide sequence ID" value="NZ_SKFG01000027.1"/>
</dbReference>
<dbReference type="EMBL" id="SKFG01000027">
    <property type="protein sequence ID" value="TCZ74290.1"/>
    <property type="molecule type" value="Genomic_DNA"/>
</dbReference>
<dbReference type="PANTHER" id="PTHR33434:SF2">
    <property type="entry name" value="FATTY ACID-BINDING PROTEIN TM_1468"/>
    <property type="match status" value="1"/>
</dbReference>
<keyword evidence="3" id="KW-1185">Reference proteome</keyword>
<dbReference type="Pfam" id="PF02645">
    <property type="entry name" value="DegV"/>
    <property type="match status" value="1"/>
</dbReference>
<dbReference type="PANTHER" id="PTHR33434">
    <property type="entry name" value="DEGV DOMAIN-CONTAINING PROTEIN DR_1986-RELATED"/>
    <property type="match status" value="1"/>
</dbReference>
<dbReference type="GO" id="GO:0008289">
    <property type="term" value="F:lipid binding"/>
    <property type="evidence" value="ECO:0007669"/>
    <property type="project" value="UniProtKB-KW"/>
</dbReference>
<name>A0A4R4E694_9BACL</name>
<accession>A0A4R4E694</accession>
<dbReference type="Proteomes" id="UP000295418">
    <property type="component" value="Unassembled WGS sequence"/>
</dbReference>
<reference evidence="2 3" key="1">
    <citation type="submission" date="2019-03" db="EMBL/GenBank/DDBJ databases">
        <authorList>
            <person name="Kim M.K.M."/>
        </authorList>
    </citation>
    <scope>NUCLEOTIDE SEQUENCE [LARGE SCALE GENOMIC DNA]</scope>
    <source>
        <strain evidence="2 3">18JY21-1</strain>
    </source>
</reference>
<dbReference type="InterPro" id="IPR050270">
    <property type="entry name" value="DegV_domain_contain"/>
</dbReference>
<dbReference type="PROSITE" id="PS51482">
    <property type="entry name" value="DEGV"/>
    <property type="match status" value="1"/>
</dbReference>
<dbReference type="Gene3D" id="3.30.1180.10">
    <property type="match status" value="1"/>
</dbReference>
<dbReference type="OrthoDB" id="5429275at2"/>
<sequence>MTIKIITDGCSDLPDGLAEELNISVVPLSVHFGEDCYSSEIDREFFYKRMSEEAELPKTSSPSPNEFLIRFKEAIKEKKDVLVLSCTSKISSTYHHAVMAKEMLEEEGEHGQKIEVLDSKTASVGLGLLAVYAANWSKSGFHINELLAKMKQQIEETKTLFALDTLENVIKGGRLDKLKGKVASVLNIKLVMCANNEGAIEVVEKIRGTQKALKRLIDKVGETWQQSDKKIIAVAHSNCEVRAKEFIDELMSRYPYERVIMTNIGPVIGTYAGEGGIVIAF</sequence>